<dbReference type="CDD" id="cd22160">
    <property type="entry name" value="F-box_AtFBL13-like"/>
    <property type="match status" value="1"/>
</dbReference>
<dbReference type="InterPro" id="IPR053197">
    <property type="entry name" value="F-box_SCFL_complex_component"/>
</dbReference>
<dbReference type="PANTHER" id="PTHR34223">
    <property type="entry name" value="OS11G0201299 PROTEIN"/>
    <property type="match status" value="1"/>
</dbReference>
<dbReference type="EMBL" id="OZ075131">
    <property type="protein sequence ID" value="CAL4981340.1"/>
    <property type="molecule type" value="Genomic_DNA"/>
</dbReference>
<dbReference type="PANTHER" id="PTHR34223:SF107">
    <property type="entry name" value="F-BOX DOMAIN-CONTAINING PROTEIN"/>
    <property type="match status" value="1"/>
</dbReference>
<dbReference type="EMBL" id="OZ075133">
    <property type="protein sequence ID" value="CAL4988461.1"/>
    <property type="molecule type" value="Genomic_DNA"/>
</dbReference>
<dbReference type="InterPro" id="IPR032675">
    <property type="entry name" value="LRR_dom_sf"/>
</dbReference>
<feature type="domain" description="F-box" evidence="2">
    <location>
        <begin position="22"/>
        <end position="58"/>
    </location>
</feature>
<organism evidence="3 6">
    <name type="scientific">Urochloa decumbens</name>
    <dbReference type="NCBI Taxonomy" id="240449"/>
    <lineage>
        <taxon>Eukaryota</taxon>
        <taxon>Viridiplantae</taxon>
        <taxon>Streptophyta</taxon>
        <taxon>Embryophyta</taxon>
        <taxon>Tracheophyta</taxon>
        <taxon>Spermatophyta</taxon>
        <taxon>Magnoliopsida</taxon>
        <taxon>Liliopsida</taxon>
        <taxon>Poales</taxon>
        <taxon>Poaceae</taxon>
        <taxon>PACMAD clade</taxon>
        <taxon>Panicoideae</taxon>
        <taxon>Panicodae</taxon>
        <taxon>Paniceae</taxon>
        <taxon>Melinidinae</taxon>
        <taxon>Urochloa</taxon>
    </lineage>
</organism>
<feature type="compositionally biased region" description="Basic residues" evidence="1">
    <location>
        <begin position="1"/>
        <end position="12"/>
    </location>
</feature>
<evidence type="ECO:0000313" key="3">
    <source>
        <dbReference type="EMBL" id="CAL4981340.1"/>
    </source>
</evidence>
<dbReference type="InterPro" id="IPR001810">
    <property type="entry name" value="F-box_dom"/>
</dbReference>
<evidence type="ECO:0000259" key="2">
    <source>
        <dbReference type="PROSITE" id="PS50181"/>
    </source>
</evidence>
<dbReference type="Gene3D" id="1.20.1280.50">
    <property type="match status" value="1"/>
</dbReference>
<gene>
    <name evidence="3" type="ORF">URODEC1_LOCUS56090</name>
    <name evidence="4" type="ORF">URODEC1_LOCUS57627</name>
    <name evidence="5" type="ORF">URODEC1_LOCUS59262</name>
</gene>
<evidence type="ECO:0000313" key="4">
    <source>
        <dbReference type="EMBL" id="CAL4984735.1"/>
    </source>
</evidence>
<protein>
    <recommendedName>
        <fullName evidence="2">F-box domain-containing protein</fullName>
    </recommendedName>
</protein>
<evidence type="ECO:0000256" key="1">
    <source>
        <dbReference type="SAM" id="MobiDB-lite"/>
    </source>
</evidence>
<dbReference type="SMART" id="SM00256">
    <property type="entry name" value="FBOX"/>
    <property type="match status" value="1"/>
</dbReference>
<dbReference type="Gene3D" id="3.80.10.10">
    <property type="entry name" value="Ribonuclease Inhibitor"/>
    <property type="match status" value="1"/>
</dbReference>
<reference evidence="3 6" key="1">
    <citation type="submission" date="2024-10" db="EMBL/GenBank/DDBJ databases">
        <authorList>
            <person name="Ryan C."/>
        </authorList>
    </citation>
    <scope>NUCLEOTIDE SEQUENCE [LARGE SCALE GENOMIC DNA]</scope>
</reference>
<dbReference type="Proteomes" id="UP001497457">
    <property type="component" value="Chromosome 23rd"/>
</dbReference>
<dbReference type="SUPFAM" id="SSF52058">
    <property type="entry name" value="L domain-like"/>
    <property type="match status" value="1"/>
</dbReference>
<dbReference type="InterPro" id="IPR053781">
    <property type="entry name" value="F-box_AtFBL13-like"/>
</dbReference>
<accession>A0ABC9AKJ1</accession>
<dbReference type="AlphaFoldDB" id="A0ABC9AKJ1"/>
<evidence type="ECO:0000313" key="5">
    <source>
        <dbReference type="EMBL" id="CAL4988461.1"/>
    </source>
</evidence>
<dbReference type="Pfam" id="PF00646">
    <property type="entry name" value="F-box"/>
    <property type="match status" value="1"/>
</dbReference>
<dbReference type="PROSITE" id="PS50181">
    <property type="entry name" value="FBOX"/>
    <property type="match status" value="1"/>
</dbReference>
<dbReference type="InterPro" id="IPR036047">
    <property type="entry name" value="F-box-like_dom_sf"/>
</dbReference>
<dbReference type="Proteomes" id="UP001497457">
    <property type="component" value="Chromosome 22rd"/>
</dbReference>
<dbReference type="Proteomes" id="UP001497457">
    <property type="component" value="Chromosome 21rd"/>
</dbReference>
<proteinExistence type="predicted"/>
<dbReference type="EMBL" id="OZ075132">
    <property type="protein sequence ID" value="CAL4984735.1"/>
    <property type="molecule type" value="Genomic_DNA"/>
</dbReference>
<dbReference type="SUPFAM" id="SSF81383">
    <property type="entry name" value="F-box domain"/>
    <property type="match status" value="1"/>
</dbReference>
<evidence type="ECO:0000313" key="6">
    <source>
        <dbReference type="Proteomes" id="UP001497457"/>
    </source>
</evidence>
<keyword evidence="6" id="KW-1185">Reference proteome</keyword>
<feature type="region of interest" description="Disordered" evidence="1">
    <location>
        <begin position="1"/>
        <end position="20"/>
    </location>
</feature>
<name>A0ABC9AKJ1_9POAL</name>
<sequence length="420" mass="47363">MPPRRRSAKGKRAVPPGPGRGCASLDALPDEVLHHVLSFLPAQEAVRTCVLARRWRHLWRSASGLRISSGGENEAASMVELREFVDHLFLLRGGSPLDECHFSLLDIDDDDDDTRRINLWIRHVLMCRVGVLSLNISWHSGCWTTRFYLDDLPLVSGHLKRLELSRLHLNGSIVDFSSCPVLEVLEIKECDIFDLDRISSQSLKCLSIGGNCEFSHSHRIHVYAPNLVSLWLEVFYGRAPVLGRMPSLMEGVVKIDANDGDFCDNADSGNCEDEHCPCCYGIPGDTDCVLLHGLSEAQSLVLMSEIEMFIFRRDLKCCPTFTKLKTLSLDEYWCVPADFSALTCILEHSPVLEKLTLQLFCKGRKSKVQMEGSPDPTERSNEISEHLKVVEVKCEVVDDRVLNVLEFLNKLGICSYRFQF</sequence>
<dbReference type="InterPro" id="IPR055411">
    <property type="entry name" value="LRR_FXL15/At3g58940/PEG3-like"/>
</dbReference>
<dbReference type="Pfam" id="PF24758">
    <property type="entry name" value="LRR_At5g56370"/>
    <property type="match status" value="1"/>
</dbReference>